<feature type="region of interest" description="Disordered" evidence="2">
    <location>
        <begin position="24"/>
        <end position="79"/>
    </location>
</feature>
<sequence length="321" mass="35398">MSRQAQLPPRCPFQKRVFPRTVLDPVSPDLCKNGGESRPQHHRSPSQSSILEEQPPWLDDLLSDQGSNSKGNLHRRSASDSATLLNGHVSFPSLNSLIDEEKPVSNETGSGLENSCMYGPNSPRRRGSNVTQSENLIVSALSEYVPQNPLQYIDGSVCISGTTHADSKGDAYGLVGELDHESKAAKRHSGQRSRVRKLQYIAELERTVNVFQTMESELAARVASLLQQRVILSIENNKLKQQMASLQKEKLIRDDQYQSLMKEAEKLKMGSTNHLKGKSSTYFMTGPAAGAITSLTNWQMLDIGKLSLGGNPVTLNHGFRS</sequence>
<evidence type="ECO:0000256" key="1">
    <source>
        <dbReference type="SAM" id="Coils"/>
    </source>
</evidence>
<dbReference type="PANTHER" id="PTHR46835:SF4">
    <property type="entry name" value="B-ZIP PROTEIN"/>
    <property type="match status" value="1"/>
</dbReference>
<dbReference type="AlphaFoldDB" id="A0A834YXG6"/>
<feature type="region of interest" description="Disordered" evidence="2">
    <location>
        <begin position="98"/>
        <end position="128"/>
    </location>
</feature>
<accession>A0A834YXG6</accession>
<dbReference type="PANTHER" id="PTHR46835">
    <property type="entry name" value="BASIC-LEUCINE ZIPPER (BZIP) TRANSCRIPTION FACTOR FAMILY PROTEIN-RELATED"/>
    <property type="match status" value="1"/>
</dbReference>
<proteinExistence type="predicted"/>
<dbReference type="Proteomes" id="UP000655225">
    <property type="component" value="Unassembled WGS sequence"/>
</dbReference>
<organism evidence="3 4">
    <name type="scientific">Tetracentron sinense</name>
    <name type="common">Spur-leaf</name>
    <dbReference type="NCBI Taxonomy" id="13715"/>
    <lineage>
        <taxon>Eukaryota</taxon>
        <taxon>Viridiplantae</taxon>
        <taxon>Streptophyta</taxon>
        <taxon>Embryophyta</taxon>
        <taxon>Tracheophyta</taxon>
        <taxon>Spermatophyta</taxon>
        <taxon>Magnoliopsida</taxon>
        <taxon>Trochodendrales</taxon>
        <taxon>Trochodendraceae</taxon>
        <taxon>Tetracentron</taxon>
    </lineage>
</organism>
<evidence type="ECO:0000313" key="4">
    <source>
        <dbReference type="Proteomes" id="UP000655225"/>
    </source>
</evidence>
<dbReference type="GO" id="GO:0005634">
    <property type="term" value="C:nucleus"/>
    <property type="evidence" value="ECO:0007669"/>
    <property type="project" value="UniProtKB-ARBA"/>
</dbReference>
<evidence type="ECO:0000313" key="3">
    <source>
        <dbReference type="EMBL" id="KAF8395460.1"/>
    </source>
</evidence>
<protein>
    <submittedName>
        <fullName evidence="3">Uncharacterized protein</fullName>
    </submittedName>
</protein>
<dbReference type="CDD" id="cd14703">
    <property type="entry name" value="bZIP_plant_RF2"/>
    <property type="match status" value="1"/>
</dbReference>
<dbReference type="InterPro" id="IPR044759">
    <property type="entry name" value="bZIP_RF2"/>
</dbReference>
<keyword evidence="1" id="KW-0175">Coiled coil</keyword>
<dbReference type="OMA" id="HPHEAEN"/>
<comment type="caution">
    <text evidence="3">The sequence shown here is derived from an EMBL/GenBank/DDBJ whole genome shotgun (WGS) entry which is preliminary data.</text>
</comment>
<name>A0A834YXG6_TETSI</name>
<dbReference type="OrthoDB" id="1906396at2759"/>
<keyword evidence="4" id="KW-1185">Reference proteome</keyword>
<dbReference type="SUPFAM" id="SSF57959">
    <property type="entry name" value="Leucine zipper domain"/>
    <property type="match status" value="1"/>
</dbReference>
<feature type="coiled-coil region" evidence="1">
    <location>
        <begin position="222"/>
        <end position="249"/>
    </location>
</feature>
<evidence type="ECO:0000256" key="2">
    <source>
        <dbReference type="SAM" id="MobiDB-lite"/>
    </source>
</evidence>
<gene>
    <name evidence="3" type="ORF">HHK36_019406</name>
</gene>
<dbReference type="GO" id="GO:0003700">
    <property type="term" value="F:DNA-binding transcription factor activity"/>
    <property type="evidence" value="ECO:0007669"/>
    <property type="project" value="InterPro"/>
</dbReference>
<dbReference type="InterPro" id="IPR046347">
    <property type="entry name" value="bZIP_sf"/>
</dbReference>
<dbReference type="InterPro" id="IPR044797">
    <property type="entry name" value="At4g06598-like"/>
</dbReference>
<dbReference type="EMBL" id="JABCRI010000013">
    <property type="protein sequence ID" value="KAF8395460.1"/>
    <property type="molecule type" value="Genomic_DNA"/>
</dbReference>
<reference evidence="3 4" key="1">
    <citation type="submission" date="2020-04" db="EMBL/GenBank/DDBJ databases">
        <title>Plant Genome Project.</title>
        <authorList>
            <person name="Zhang R.-G."/>
        </authorList>
    </citation>
    <scope>NUCLEOTIDE SEQUENCE [LARGE SCALE GENOMIC DNA]</scope>
    <source>
        <strain evidence="3">YNK0</strain>
        <tissue evidence="3">Leaf</tissue>
    </source>
</reference>